<keyword evidence="2" id="KW-0808">Transferase</keyword>
<evidence type="ECO:0000313" key="2">
    <source>
        <dbReference type="EMBL" id="MBT1706738.1"/>
    </source>
</evidence>
<comment type="caution">
    <text evidence="2">The sequence shown here is derived from an EMBL/GenBank/DDBJ whole genome shotgun (WGS) entry which is preliminary data.</text>
</comment>
<organism evidence="2 3">
    <name type="scientific">Dawidia cretensis</name>
    <dbReference type="NCBI Taxonomy" id="2782350"/>
    <lineage>
        <taxon>Bacteria</taxon>
        <taxon>Pseudomonadati</taxon>
        <taxon>Bacteroidota</taxon>
        <taxon>Cytophagia</taxon>
        <taxon>Cytophagales</taxon>
        <taxon>Chryseotaleaceae</taxon>
        <taxon>Dawidia</taxon>
    </lineage>
</organism>
<accession>A0AAP2GS19</accession>
<dbReference type="RefSeq" id="WP_254082329.1">
    <property type="nucleotide sequence ID" value="NZ_JAHESE010000001.1"/>
</dbReference>
<sequence length="219" mass="24617">MKDHIVNDFNGIASVYDALASMVFGKNLIKSQHHFLHVIPDDATVLIVGGGSGELLQTLLQQKPKCQVVYVDASERMIELARQRVQNAARVTFLCGTESVEMPVPAFTVVITNFYLDLFTQQSLPGIITRLRSLLVPGALWLVTDFVKPTKLWQKLLLKSMYLFFRIVSNIEASRISDWQEMLGTAGLSRQAEKTFYHGMIKSIVFGETTSRLHSPEDN</sequence>
<keyword evidence="3" id="KW-1185">Reference proteome</keyword>
<proteinExistence type="predicted"/>
<evidence type="ECO:0000313" key="3">
    <source>
        <dbReference type="Proteomes" id="UP001319080"/>
    </source>
</evidence>
<evidence type="ECO:0000259" key="1">
    <source>
        <dbReference type="Pfam" id="PF13649"/>
    </source>
</evidence>
<dbReference type="GO" id="GO:0032259">
    <property type="term" value="P:methylation"/>
    <property type="evidence" value="ECO:0007669"/>
    <property type="project" value="UniProtKB-KW"/>
</dbReference>
<dbReference type="Gene3D" id="3.40.50.150">
    <property type="entry name" value="Vaccinia Virus protein VP39"/>
    <property type="match status" value="1"/>
</dbReference>
<dbReference type="InterPro" id="IPR029063">
    <property type="entry name" value="SAM-dependent_MTases_sf"/>
</dbReference>
<dbReference type="InterPro" id="IPR041698">
    <property type="entry name" value="Methyltransf_25"/>
</dbReference>
<dbReference type="EMBL" id="JAHESE010000001">
    <property type="protein sequence ID" value="MBT1706738.1"/>
    <property type="molecule type" value="Genomic_DNA"/>
</dbReference>
<dbReference type="AlphaFoldDB" id="A0AAP2GS19"/>
<name>A0AAP2GS19_9BACT</name>
<protein>
    <submittedName>
        <fullName evidence="2">Class I SAM-dependent methyltransferase</fullName>
    </submittedName>
</protein>
<dbReference type="Pfam" id="PF13649">
    <property type="entry name" value="Methyltransf_25"/>
    <property type="match status" value="1"/>
</dbReference>
<dbReference type="GO" id="GO:0008168">
    <property type="term" value="F:methyltransferase activity"/>
    <property type="evidence" value="ECO:0007669"/>
    <property type="project" value="UniProtKB-KW"/>
</dbReference>
<keyword evidence="2" id="KW-0489">Methyltransferase</keyword>
<feature type="domain" description="Methyltransferase" evidence="1">
    <location>
        <begin position="45"/>
        <end position="138"/>
    </location>
</feature>
<dbReference type="SUPFAM" id="SSF53335">
    <property type="entry name" value="S-adenosyl-L-methionine-dependent methyltransferases"/>
    <property type="match status" value="1"/>
</dbReference>
<gene>
    <name evidence="2" type="ORF">KK062_00815</name>
</gene>
<dbReference type="Proteomes" id="UP001319080">
    <property type="component" value="Unassembled WGS sequence"/>
</dbReference>
<dbReference type="CDD" id="cd02440">
    <property type="entry name" value="AdoMet_MTases"/>
    <property type="match status" value="1"/>
</dbReference>
<reference evidence="2 3" key="1">
    <citation type="submission" date="2021-05" db="EMBL/GenBank/DDBJ databases">
        <title>A Polyphasic approach of four new species of the genus Ohtaekwangia: Ohtaekwangia histidinii sp. nov., Ohtaekwangia cretensis sp. nov., Ohtaekwangia indiensis sp. nov., Ohtaekwangia reichenbachii sp. nov. from diverse environment.</title>
        <authorList>
            <person name="Octaviana S."/>
        </authorList>
    </citation>
    <scope>NUCLEOTIDE SEQUENCE [LARGE SCALE GENOMIC DNA]</scope>
    <source>
        <strain evidence="2 3">PWU5</strain>
    </source>
</reference>